<dbReference type="InterPro" id="IPR001494">
    <property type="entry name" value="Importin-beta_N"/>
</dbReference>
<evidence type="ECO:0000313" key="6">
    <source>
        <dbReference type="EMBL" id="SCU71944.1"/>
    </source>
</evidence>
<dbReference type="PANTHER" id="PTHR10997">
    <property type="entry name" value="IMPORTIN-7, 8, 11"/>
    <property type="match status" value="1"/>
</dbReference>
<dbReference type="Gene3D" id="1.25.10.10">
    <property type="entry name" value="Leucine-rich Repeat Variant"/>
    <property type="match status" value="1"/>
</dbReference>
<dbReference type="GO" id="GO:0006606">
    <property type="term" value="P:protein import into nucleus"/>
    <property type="evidence" value="ECO:0007669"/>
    <property type="project" value="TreeGrafter"/>
</dbReference>
<evidence type="ECO:0000313" key="7">
    <source>
        <dbReference type="Proteomes" id="UP000195570"/>
    </source>
</evidence>
<evidence type="ECO:0000256" key="4">
    <source>
        <dbReference type="SAM" id="MobiDB-lite"/>
    </source>
</evidence>
<dbReference type="EMBL" id="CZPT02001763">
    <property type="protein sequence ID" value="SCU71944.1"/>
    <property type="molecule type" value="Genomic_DNA"/>
</dbReference>
<gene>
    <name evidence="6" type="ORF">TEOVI_000352600</name>
</gene>
<proteinExistence type="predicted"/>
<feature type="compositionally biased region" description="Basic and acidic residues" evidence="4">
    <location>
        <begin position="620"/>
        <end position="629"/>
    </location>
</feature>
<evidence type="ECO:0000256" key="3">
    <source>
        <dbReference type="ARBA" id="ARBA00023242"/>
    </source>
</evidence>
<dbReference type="GeneID" id="92377466"/>
<evidence type="ECO:0000259" key="5">
    <source>
        <dbReference type="PROSITE" id="PS50166"/>
    </source>
</evidence>
<evidence type="ECO:0000256" key="2">
    <source>
        <dbReference type="ARBA" id="ARBA00022448"/>
    </source>
</evidence>
<dbReference type="InterPro" id="IPR016024">
    <property type="entry name" value="ARM-type_fold"/>
</dbReference>
<dbReference type="PROSITE" id="PS50166">
    <property type="entry name" value="IMPORTIN_B_NT"/>
    <property type="match status" value="1"/>
</dbReference>
<accession>A0A1G4II33</accession>
<feature type="region of interest" description="Disordered" evidence="4">
    <location>
        <begin position="618"/>
        <end position="640"/>
    </location>
</feature>
<dbReference type="GO" id="GO:0005829">
    <property type="term" value="C:cytosol"/>
    <property type="evidence" value="ECO:0007669"/>
    <property type="project" value="TreeGrafter"/>
</dbReference>
<comment type="subcellular location">
    <subcellularLocation>
        <location evidence="1">Nucleus</location>
    </subcellularLocation>
</comment>
<protein>
    <recommendedName>
        <fullName evidence="5">Importin N-terminal domain-containing protein</fullName>
    </recommendedName>
</protein>
<dbReference type="Proteomes" id="UP000195570">
    <property type="component" value="Unassembled WGS sequence"/>
</dbReference>
<evidence type="ECO:0000256" key="1">
    <source>
        <dbReference type="ARBA" id="ARBA00004123"/>
    </source>
</evidence>
<comment type="caution">
    <text evidence="6">The sequence shown here is derived from an EMBL/GenBank/DDBJ whole genome shotgun (WGS) entry which is preliminary data.</text>
</comment>
<dbReference type="GO" id="GO:0005635">
    <property type="term" value="C:nuclear envelope"/>
    <property type="evidence" value="ECO:0007669"/>
    <property type="project" value="TreeGrafter"/>
</dbReference>
<keyword evidence="7" id="KW-1185">Reference proteome</keyword>
<feature type="compositionally biased region" description="Acidic residues" evidence="4">
    <location>
        <begin position="631"/>
        <end position="640"/>
    </location>
</feature>
<keyword evidence="3" id="KW-0539">Nucleus</keyword>
<reference evidence="6" key="1">
    <citation type="submission" date="2016-09" db="EMBL/GenBank/DDBJ databases">
        <authorList>
            <person name="Hebert L."/>
            <person name="Moumen B."/>
        </authorList>
    </citation>
    <scope>NUCLEOTIDE SEQUENCE [LARGE SCALE GENOMIC DNA]</scope>
    <source>
        <strain evidence="6">OVI</strain>
    </source>
</reference>
<sequence length="968" mass="106242">MDVVLEVLRTSNNNDERKKADAQLRQMQESDPQAFLMLTWDGISSTAVDTTTRFFLASTVVQFVEQSWQHSVPKDLQVVMINRYLHLLLCSEPLPSVTLARKVALLLGLMLKRCNARGEPGALPPPLEHAGKMIGESVVHAVNNLSPTLIGLATQYLLVLHVVLKEMEGKRVGGVFPRLCASLVPVMSSVFVSSATWDYVTCYMPLLYMMKCVLRVFGSGVFDAGFYPHLLDITWRLAHSVSVTGQPTERVERGQRLMEYAIKVQLKMLSVFPSKMDGLPPAFFISQGNGDMEDRSLLALLVAIIESPIGTVVTEKLVCRALLTFKALLTVEDSQPFVANCVIALANAPQLLSRVIDRITYFLADATGDAVLRAWDLSPEHHAAELERLIDDTEHVSSCAEELLLALTGSTHCSESSLRLTWEVANTLLDRGGVEEVTAALHVIGICCYTMADGPYSASFMNFLAAKLLPIITAAATSTVGDQIYPSPFVLRRVVWVVGMWCESVKGSVARSEVHRALTSLLRAPTHVVLQLCALQAIGHFILDLNFSIEDVPAECVQGTLCAIQNLLPQLSAPATIEQLAGLVQGLIARKLLHVGSGELLLDMMLPAVYRAISGAQRTPDGEADHSGGNDDGDEESDDDVSLQGRCIGLLLECVHSCVTIAAPELEERVWSLFRAIVLPCTEPGSRLSLWADEQAWELLLSMCCAARSWLPETNDALLFCLDNMTREISSRHIVVRCVYSILLLCPEPAKHISVALVDHAMAELTQTCSSDVASAYFALLAVMLRRGEVTLRCHLLSLALHKFLSIKSVHSESFSEQLALLLAWGFLTYGDCENWEVILLDTVAKVLLHHPNANSFVEWIVLLFDVSPGPFVTEQLVRLLQHSLSAQHTVLLQLIGEDDRAMARKVVEGTLLPPSSMQERGADTDEAGELVRDPTEMLMELFGDTALIGASPHVIRLCRLFDVCTIS</sequence>
<feature type="domain" description="Importin N-terminal" evidence="5">
    <location>
        <begin position="20"/>
        <end position="90"/>
    </location>
</feature>
<dbReference type="InterPro" id="IPR011989">
    <property type="entry name" value="ARM-like"/>
</dbReference>
<organism evidence="6 7">
    <name type="scientific">Trypanosoma equiperdum</name>
    <dbReference type="NCBI Taxonomy" id="5694"/>
    <lineage>
        <taxon>Eukaryota</taxon>
        <taxon>Discoba</taxon>
        <taxon>Euglenozoa</taxon>
        <taxon>Kinetoplastea</taxon>
        <taxon>Metakinetoplastina</taxon>
        <taxon>Trypanosomatida</taxon>
        <taxon>Trypanosomatidae</taxon>
        <taxon>Trypanosoma</taxon>
    </lineage>
</organism>
<dbReference type="PANTHER" id="PTHR10997:SF7">
    <property type="entry name" value="IMPORTIN-11"/>
    <property type="match status" value="1"/>
</dbReference>
<keyword evidence="2" id="KW-0813">Transport</keyword>
<dbReference type="VEuPathDB" id="TriTrypDB:TEOVI_000352600"/>
<dbReference type="AlphaFoldDB" id="A0A1G4II33"/>
<dbReference type="RefSeq" id="XP_067082519.1">
    <property type="nucleotide sequence ID" value="XM_067226418.1"/>
</dbReference>
<name>A0A1G4II33_TRYEQ</name>
<dbReference type="SUPFAM" id="SSF48371">
    <property type="entry name" value="ARM repeat"/>
    <property type="match status" value="1"/>
</dbReference>
<dbReference type="GO" id="GO:0031267">
    <property type="term" value="F:small GTPase binding"/>
    <property type="evidence" value="ECO:0007669"/>
    <property type="project" value="InterPro"/>
</dbReference>